<evidence type="ECO:0000313" key="1">
    <source>
        <dbReference type="EMBL" id="KAL0075785.1"/>
    </source>
</evidence>
<dbReference type="Proteomes" id="UP001448207">
    <property type="component" value="Unassembled WGS sequence"/>
</dbReference>
<protein>
    <submittedName>
        <fullName evidence="1">Uncharacterized protein</fullName>
    </submittedName>
</protein>
<keyword evidence="2" id="KW-1185">Reference proteome</keyword>
<sequence length="111" mass="12667">MKSKLLCEAVFVSFNTSANDLIADRDVTTLPYTFDDYSGNTQDLITKITKSARQIRLVVIDHSGLTTNPDNIRLFISLNKSIQELVEDIGHKVEVYSRYDLLKNIKILNKF</sequence>
<name>A0ABR3AJC2_PHYBL</name>
<comment type="caution">
    <text evidence="1">The sequence shown here is derived from an EMBL/GenBank/DDBJ whole genome shotgun (WGS) entry which is preliminary data.</text>
</comment>
<dbReference type="EMBL" id="JBCLYO010000034">
    <property type="protein sequence ID" value="KAL0075785.1"/>
    <property type="molecule type" value="Genomic_DNA"/>
</dbReference>
<reference evidence="1 2" key="1">
    <citation type="submission" date="2024-04" db="EMBL/GenBank/DDBJ databases">
        <title>Symmetric and asymmetric DNA N6-adenine methylation regulates different biological responses in Mucorales.</title>
        <authorList>
            <consortium name="Lawrence Berkeley National Laboratory"/>
            <person name="Lax C."/>
            <person name="Mondo S.J."/>
            <person name="Osorio-Concepcion M."/>
            <person name="Muszewska A."/>
            <person name="Corrochano-Luque M."/>
            <person name="Gutierrez G."/>
            <person name="Riley R."/>
            <person name="Lipzen A."/>
            <person name="Guo J."/>
            <person name="Hundley H."/>
            <person name="Amirebrahimi M."/>
            <person name="Ng V."/>
            <person name="Lorenzo-Gutierrez D."/>
            <person name="Binder U."/>
            <person name="Yang J."/>
            <person name="Song Y."/>
            <person name="Canovas D."/>
            <person name="Navarro E."/>
            <person name="Freitag M."/>
            <person name="Gabaldon T."/>
            <person name="Grigoriev I.V."/>
            <person name="Corrochano L.M."/>
            <person name="Nicolas F.E."/>
            <person name="Garre V."/>
        </authorList>
    </citation>
    <scope>NUCLEOTIDE SEQUENCE [LARGE SCALE GENOMIC DNA]</scope>
    <source>
        <strain evidence="1 2">L51</strain>
    </source>
</reference>
<evidence type="ECO:0000313" key="2">
    <source>
        <dbReference type="Proteomes" id="UP001448207"/>
    </source>
</evidence>
<organism evidence="1 2">
    <name type="scientific">Phycomyces blakesleeanus</name>
    <dbReference type="NCBI Taxonomy" id="4837"/>
    <lineage>
        <taxon>Eukaryota</taxon>
        <taxon>Fungi</taxon>
        <taxon>Fungi incertae sedis</taxon>
        <taxon>Mucoromycota</taxon>
        <taxon>Mucoromycotina</taxon>
        <taxon>Mucoromycetes</taxon>
        <taxon>Mucorales</taxon>
        <taxon>Phycomycetaceae</taxon>
        <taxon>Phycomyces</taxon>
    </lineage>
</organism>
<proteinExistence type="predicted"/>
<gene>
    <name evidence="1" type="ORF">J3Q64DRAFT_1648217</name>
</gene>
<accession>A0ABR3AJC2</accession>